<dbReference type="GO" id="GO:0016787">
    <property type="term" value="F:hydrolase activity"/>
    <property type="evidence" value="ECO:0007669"/>
    <property type="project" value="UniProtKB-KW"/>
</dbReference>
<dbReference type="Gene3D" id="3.40.50.1240">
    <property type="entry name" value="Phosphoglycerate mutase-like"/>
    <property type="match status" value="1"/>
</dbReference>
<dbReference type="InterPro" id="IPR051695">
    <property type="entry name" value="Phosphoglycerate_Mutase"/>
</dbReference>
<reference evidence="3" key="1">
    <citation type="journal article" date="2019" name="Int. J. Syst. Evol. Microbiol.">
        <title>The Global Catalogue of Microorganisms (GCM) 10K type strain sequencing project: providing services to taxonomists for standard genome sequencing and annotation.</title>
        <authorList>
            <consortium name="The Broad Institute Genomics Platform"/>
            <consortium name="The Broad Institute Genome Sequencing Center for Infectious Disease"/>
            <person name="Wu L."/>
            <person name="Ma J."/>
        </authorList>
    </citation>
    <scope>NUCLEOTIDE SEQUENCE [LARGE SCALE GENOMIC DNA]</scope>
    <source>
        <strain evidence="3">CCUG 53270</strain>
    </source>
</reference>
<proteinExistence type="predicted"/>
<accession>A0ABW3UCQ6</accession>
<dbReference type="SUPFAM" id="SSF53254">
    <property type="entry name" value="Phosphoglycerate mutase-like"/>
    <property type="match status" value="1"/>
</dbReference>
<dbReference type="EMBL" id="JBHTLU010000005">
    <property type="protein sequence ID" value="MFD1218723.1"/>
    <property type="molecule type" value="Genomic_DNA"/>
</dbReference>
<dbReference type="InterPro" id="IPR029033">
    <property type="entry name" value="His_PPase_superfam"/>
</dbReference>
<evidence type="ECO:0000313" key="2">
    <source>
        <dbReference type="EMBL" id="MFD1218723.1"/>
    </source>
</evidence>
<protein>
    <submittedName>
        <fullName evidence="2">Histidine phosphatase family protein</fullName>
        <ecNumber evidence="2">3.1.3.-</ecNumber>
    </submittedName>
</protein>
<dbReference type="CDD" id="cd07067">
    <property type="entry name" value="HP_PGM_like"/>
    <property type="match status" value="1"/>
</dbReference>
<dbReference type="RefSeq" id="WP_345587594.1">
    <property type="nucleotide sequence ID" value="NZ_BAABJG010000011.1"/>
</dbReference>
<keyword evidence="1 2" id="KW-0378">Hydrolase</keyword>
<comment type="caution">
    <text evidence="2">The sequence shown here is derived from an EMBL/GenBank/DDBJ whole genome shotgun (WGS) entry which is preliminary data.</text>
</comment>
<dbReference type="SMART" id="SM00855">
    <property type="entry name" value="PGAM"/>
    <property type="match status" value="1"/>
</dbReference>
<dbReference type="EC" id="3.1.3.-" evidence="2"/>
<evidence type="ECO:0000313" key="3">
    <source>
        <dbReference type="Proteomes" id="UP001597180"/>
    </source>
</evidence>
<dbReference type="Pfam" id="PF00300">
    <property type="entry name" value="His_Phos_1"/>
    <property type="match status" value="1"/>
</dbReference>
<sequence length="191" mass="21306">MITLGFIRHGTTEWNLAGRMQGQMDTALAEVGIHQAKLLAERLRGEAWDGIVTSDLVRAQQTAETIARTTGTPILSSDIRLRERSFGQVEGTTLEERISRWGEGWRQADLGMEPDEALLARWHSFMEELLANHAGKRILIVSHGGYIAPVVEMMLGKPIEEHLNNTSLTIVEGLPKNWTCTLLNCTNHLNP</sequence>
<dbReference type="PANTHER" id="PTHR46517">
    <property type="entry name" value="FRUCTOSE-2,6-BISPHOSPHATASE TIGAR"/>
    <property type="match status" value="1"/>
</dbReference>
<dbReference type="PANTHER" id="PTHR46517:SF1">
    <property type="entry name" value="FRUCTOSE-2,6-BISPHOSPHATASE TIGAR"/>
    <property type="match status" value="1"/>
</dbReference>
<dbReference type="InterPro" id="IPR013078">
    <property type="entry name" value="His_Pase_superF_clade-1"/>
</dbReference>
<organism evidence="2 3">
    <name type="scientific">Paenibacillus vulneris</name>
    <dbReference type="NCBI Taxonomy" id="1133364"/>
    <lineage>
        <taxon>Bacteria</taxon>
        <taxon>Bacillati</taxon>
        <taxon>Bacillota</taxon>
        <taxon>Bacilli</taxon>
        <taxon>Bacillales</taxon>
        <taxon>Paenibacillaceae</taxon>
        <taxon>Paenibacillus</taxon>
    </lineage>
</organism>
<dbReference type="Proteomes" id="UP001597180">
    <property type="component" value="Unassembled WGS sequence"/>
</dbReference>
<evidence type="ECO:0000256" key="1">
    <source>
        <dbReference type="ARBA" id="ARBA00022801"/>
    </source>
</evidence>
<name>A0ABW3UCQ6_9BACL</name>
<gene>
    <name evidence="2" type="ORF">ACFQ4B_01215</name>
</gene>
<keyword evidence="3" id="KW-1185">Reference proteome</keyword>